<dbReference type="PANTHER" id="PTHR30508">
    <property type="entry name" value="FES CLUSTER ASSEMBLY PROTEIN SUF"/>
    <property type="match status" value="1"/>
</dbReference>
<accession>A0A1J5AXI5</accession>
<feature type="domain" description="SUF system FeS cluster assembly SufBD core" evidence="2">
    <location>
        <begin position="176"/>
        <end position="407"/>
    </location>
</feature>
<protein>
    <submittedName>
        <fullName evidence="4">Fe-S cluster assembly protein SufB</fullName>
    </submittedName>
</protein>
<dbReference type="InterPro" id="IPR037284">
    <property type="entry name" value="SUF_FeS_clus_asmbl_SufBD_sf"/>
</dbReference>
<sequence length="436" mass="48374">MESLIKQISKTKHEPKWMLELRLEGLKNFQKMPLPNWGPDLTAIDFGKINYFIKPAQETKRDWSQVPQKTKEIFAKLGIPQAERRVLSGVGAQWNSGIVYQSLKEKLKKQGVIFAPMDEAIKQYPDLIRPYFMKAIAVDNNKFSALHAAVWSGGVFVYLPEGVKIKQPLEGYFWLNLKQGGQFEHTIIIAEEGSELTYIEGCSAPRFKKEALHVGCVEVFVKEKARVKFSTIQNWSKNVVNLGMKRAIIEKAGVMEWVSAALGSQITMSYPASILKGDGAKAGHLSLSLAGQGQELDTGGQIIHLGENTSGTIISKSICQNGGRTAYRGLVKMIKGAKKAKAAVNCDSLILDKKSRAATFPAMEIDESDVVALHEAKTGKISEEELFYLMSRGLSETEATSLIINGFCEAVVKNLPLEYAVEINRLIDFYAEHSKD</sequence>
<dbReference type="InterPro" id="IPR010231">
    <property type="entry name" value="SUF_FeS_clus_asmbl_SufB"/>
</dbReference>
<dbReference type="PANTHER" id="PTHR30508:SF1">
    <property type="entry name" value="UPF0051 PROTEIN ABCI8, CHLOROPLASTIC-RELATED"/>
    <property type="match status" value="1"/>
</dbReference>
<dbReference type="InterPro" id="IPR000825">
    <property type="entry name" value="SUF_FeS_clus_asmbl_SufBD_core"/>
</dbReference>
<comment type="similarity">
    <text evidence="1">Belongs to the iron-sulfur cluster assembly SufBD family.</text>
</comment>
<evidence type="ECO:0000256" key="1">
    <source>
        <dbReference type="ARBA" id="ARBA00043967"/>
    </source>
</evidence>
<dbReference type="EMBL" id="MNXQ01000044">
    <property type="protein sequence ID" value="OIP03236.1"/>
    <property type="molecule type" value="Genomic_DNA"/>
</dbReference>
<dbReference type="InterPro" id="IPR045595">
    <property type="entry name" value="SufBD_N"/>
</dbReference>
<feature type="domain" description="SUF system FeS cluster assembly SufBD N-terminal" evidence="3">
    <location>
        <begin position="14"/>
        <end position="169"/>
    </location>
</feature>
<evidence type="ECO:0000313" key="4">
    <source>
        <dbReference type="EMBL" id="OIP03236.1"/>
    </source>
</evidence>
<dbReference type="NCBIfam" id="TIGR01980">
    <property type="entry name" value="sufB"/>
    <property type="match status" value="1"/>
</dbReference>
<comment type="caution">
    <text evidence="4">The sequence shown here is derived from an EMBL/GenBank/DDBJ whole genome shotgun (WGS) entry which is preliminary data.</text>
</comment>
<name>A0A1J5AXI5_9BACT</name>
<dbReference type="GO" id="GO:0016226">
    <property type="term" value="P:iron-sulfur cluster assembly"/>
    <property type="evidence" value="ECO:0007669"/>
    <property type="project" value="InterPro"/>
</dbReference>
<reference evidence="4 5" key="1">
    <citation type="journal article" date="2016" name="Environ. Microbiol.">
        <title>Genomic resolution of a cold subsurface aquifer community provides metabolic insights for novel microbes adapted to high CO concentrations.</title>
        <authorList>
            <person name="Probst A.J."/>
            <person name="Castelle C.J."/>
            <person name="Singh A."/>
            <person name="Brown C.T."/>
            <person name="Anantharaman K."/>
            <person name="Sharon I."/>
            <person name="Hug L.A."/>
            <person name="Burstein D."/>
            <person name="Emerson J.B."/>
            <person name="Thomas B.C."/>
            <person name="Banfield J.F."/>
        </authorList>
    </citation>
    <scope>NUCLEOTIDE SEQUENCE [LARGE SCALE GENOMIC DNA]</scope>
    <source>
        <strain evidence="4">CG2_30_44_31</strain>
    </source>
</reference>
<evidence type="ECO:0000313" key="5">
    <source>
        <dbReference type="Proteomes" id="UP000183605"/>
    </source>
</evidence>
<dbReference type="Pfam" id="PF01458">
    <property type="entry name" value="SUFBD_core"/>
    <property type="match status" value="1"/>
</dbReference>
<dbReference type="Proteomes" id="UP000183605">
    <property type="component" value="Unassembled WGS sequence"/>
</dbReference>
<dbReference type="AlphaFoldDB" id="A0A1J5AXI5"/>
<proteinExistence type="inferred from homology"/>
<evidence type="ECO:0000259" key="3">
    <source>
        <dbReference type="Pfam" id="PF19295"/>
    </source>
</evidence>
<gene>
    <name evidence="4" type="ORF">AUK18_02375</name>
</gene>
<dbReference type="Pfam" id="PF19295">
    <property type="entry name" value="SufBD_N"/>
    <property type="match status" value="1"/>
</dbReference>
<dbReference type="InterPro" id="IPR055346">
    <property type="entry name" value="Fe-S_cluster_assembly_SufBD"/>
</dbReference>
<evidence type="ECO:0000259" key="2">
    <source>
        <dbReference type="Pfam" id="PF01458"/>
    </source>
</evidence>
<organism evidence="4 5">
    <name type="scientific">Candidatus Beckwithbacteria bacterium CG2_30_44_31</name>
    <dbReference type="NCBI Taxonomy" id="1805035"/>
    <lineage>
        <taxon>Bacteria</taxon>
        <taxon>Candidatus Beckwithiibacteriota</taxon>
    </lineage>
</organism>
<dbReference type="SUPFAM" id="SSF101960">
    <property type="entry name" value="Stabilizer of iron transporter SufD"/>
    <property type="match status" value="1"/>
</dbReference>